<gene>
    <name evidence="9" type="ORF">H0A36_16255</name>
</gene>
<evidence type="ECO:0000313" key="10">
    <source>
        <dbReference type="Proteomes" id="UP000569732"/>
    </source>
</evidence>
<keyword evidence="4 5" id="KW-0720">Serine protease</keyword>
<dbReference type="FunFam" id="3.90.226.10:FF:000090">
    <property type="entry name" value="Tail-specific protease"/>
    <property type="match status" value="1"/>
</dbReference>
<dbReference type="CDD" id="cd07560">
    <property type="entry name" value="Peptidase_S41_CPP"/>
    <property type="match status" value="1"/>
</dbReference>
<keyword evidence="10" id="KW-1185">Reference proteome</keyword>
<dbReference type="GO" id="GO:0006508">
    <property type="term" value="P:proteolysis"/>
    <property type="evidence" value="ECO:0007669"/>
    <property type="project" value="UniProtKB-KW"/>
</dbReference>
<evidence type="ECO:0000256" key="2">
    <source>
        <dbReference type="ARBA" id="ARBA00022670"/>
    </source>
</evidence>
<keyword evidence="6" id="KW-0732">Signal</keyword>
<dbReference type="InterPro" id="IPR004447">
    <property type="entry name" value="Peptidase_S41A"/>
</dbReference>
<dbReference type="AlphaFoldDB" id="A0A853IEG0"/>
<dbReference type="Gene3D" id="2.30.42.10">
    <property type="match status" value="1"/>
</dbReference>
<dbReference type="SMART" id="SM00228">
    <property type="entry name" value="PDZ"/>
    <property type="match status" value="1"/>
</dbReference>
<evidence type="ECO:0000313" key="9">
    <source>
        <dbReference type="EMBL" id="NYZ67565.1"/>
    </source>
</evidence>
<evidence type="ECO:0000256" key="3">
    <source>
        <dbReference type="ARBA" id="ARBA00022801"/>
    </source>
</evidence>
<dbReference type="InterPro" id="IPR029045">
    <property type="entry name" value="ClpP/crotonase-like_dom_sf"/>
</dbReference>
<evidence type="ECO:0000259" key="8">
    <source>
        <dbReference type="SMART" id="SM00245"/>
    </source>
</evidence>
<proteinExistence type="inferred from homology"/>
<dbReference type="SMART" id="SM00245">
    <property type="entry name" value="TSPc"/>
    <property type="match status" value="1"/>
</dbReference>
<evidence type="ECO:0000256" key="5">
    <source>
        <dbReference type="RuleBase" id="RU004404"/>
    </source>
</evidence>
<dbReference type="Proteomes" id="UP000569732">
    <property type="component" value="Unassembled WGS sequence"/>
</dbReference>
<dbReference type="GO" id="GO:0008236">
    <property type="term" value="F:serine-type peptidase activity"/>
    <property type="evidence" value="ECO:0007669"/>
    <property type="project" value="UniProtKB-KW"/>
</dbReference>
<evidence type="ECO:0000256" key="1">
    <source>
        <dbReference type="ARBA" id="ARBA00009179"/>
    </source>
</evidence>
<reference evidence="9 10" key="1">
    <citation type="submission" date="2020-07" db="EMBL/GenBank/DDBJ databases">
        <title>Endozoicomonas sp. nov., isolated from sediment.</title>
        <authorList>
            <person name="Gu T."/>
        </authorList>
    </citation>
    <scope>NUCLEOTIDE SEQUENCE [LARGE SCALE GENOMIC DNA]</scope>
    <source>
        <strain evidence="9 10">SM1973</strain>
    </source>
</reference>
<dbReference type="Pfam" id="PF00595">
    <property type="entry name" value="PDZ"/>
    <property type="match status" value="1"/>
</dbReference>
<accession>A0A853IEG0</accession>
<dbReference type="InterPro" id="IPR020992">
    <property type="entry name" value="Tail_Prtase_C"/>
</dbReference>
<dbReference type="InterPro" id="IPR040573">
    <property type="entry name" value="TSP_N"/>
</dbReference>
<dbReference type="Gene3D" id="3.90.226.10">
    <property type="entry name" value="2-enoyl-CoA Hydratase, Chain A, domain 1"/>
    <property type="match status" value="1"/>
</dbReference>
<dbReference type="PANTHER" id="PTHR32060">
    <property type="entry name" value="TAIL-SPECIFIC PROTEASE"/>
    <property type="match status" value="1"/>
</dbReference>
<dbReference type="CDD" id="cd06782">
    <property type="entry name" value="cpPDZ_CPP-like"/>
    <property type="match status" value="1"/>
</dbReference>
<dbReference type="GO" id="GO:0030288">
    <property type="term" value="C:outer membrane-bounded periplasmic space"/>
    <property type="evidence" value="ECO:0007669"/>
    <property type="project" value="TreeGrafter"/>
</dbReference>
<dbReference type="SUPFAM" id="SSF52096">
    <property type="entry name" value="ClpP/crotonase"/>
    <property type="match status" value="1"/>
</dbReference>
<dbReference type="InterPro" id="IPR005151">
    <property type="entry name" value="Tail-specific_protease"/>
</dbReference>
<dbReference type="InterPro" id="IPR036034">
    <property type="entry name" value="PDZ_sf"/>
</dbReference>
<keyword evidence="3 5" id="KW-0378">Hydrolase</keyword>
<dbReference type="EMBL" id="JACCKB010000027">
    <property type="protein sequence ID" value="NYZ67565.1"/>
    <property type="molecule type" value="Genomic_DNA"/>
</dbReference>
<feature type="domain" description="PDZ" evidence="7">
    <location>
        <begin position="253"/>
        <end position="331"/>
    </location>
</feature>
<sequence>MVLKFDKGAFVRPVVSILAVWLSLSAQAQTSSTNEDLPLLKPTREQKIAAVTAVRNLRNHYEQIPLNDVTSEKIYNRYLERLDPNRLYFLKQDIDKFNQYRYKFDNQLKTGNIKPAFEIYNVYQQRIREYLKYKIDFIQSDLKTLDFNKNETIEVDREHAPWPKDIQAQQDLWRKFLKDQVLRLKLSGESTTEIGKKLAKRYQNQLHRLNQSNNEDAFSEFLNAFTQIYDPHTQYLSPTKAENFNINMSLSLEGIGALLEQDERYTKVVRLIAKGPAEKAGQLQPADKIVGVGQGKKGDMVDVVGWRLDDVVKLIRGPKKTVVRLEVIPSSEAGDKTKTYSIIRDKVKLEEQAAQKQIIELKHNGSPLKVGVIQVPAFYIDFKAAQQGDPNYKSTTRDVRKLIKELENEGVDGLVIDLRNNGGGSLQEANELTGLFIPSGPTVLVKNHLGRVTPKVDSDNQVAYKGPMAVLVNRLSASASEIFAGAMQDYQRAIVIGGRTFGKGTVQAIQPINHGELKLTLAKFYRVSGESTQNQGVIPDIQFPALYDVDKVGESSLPDALPWDRIKPGKYATYQEITPYLNQLERSYRVRTKNNPDFIYYSDYLKLQKDIQQITVLSLNEKQRKTNNELIDEKRLNIENKRRKAKGEKPYASLEELENKEKKLARSNKQVPVEDDPLLAETGNILADYINIQHRLAATTNN</sequence>
<name>A0A853IEG0_9GAMM</name>
<evidence type="ECO:0000256" key="4">
    <source>
        <dbReference type="ARBA" id="ARBA00022825"/>
    </source>
</evidence>
<evidence type="ECO:0000256" key="6">
    <source>
        <dbReference type="SAM" id="SignalP"/>
    </source>
</evidence>
<dbReference type="Pfam" id="PF11818">
    <property type="entry name" value="DUF3340"/>
    <property type="match status" value="1"/>
</dbReference>
<dbReference type="SUPFAM" id="SSF50156">
    <property type="entry name" value="PDZ domain-like"/>
    <property type="match status" value="1"/>
</dbReference>
<dbReference type="NCBIfam" id="TIGR00225">
    <property type="entry name" value="prc"/>
    <property type="match status" value="1"/>
</dbReference>
<comment type="caution">
    <text evidence="9">The sequence shown here is derived from an EMBL/GenBank/DDBJ whole genome shotgun (WGS) entry which is preliminary data.</text>
</comment>
<feature type="domain" description="Tail specific protease" evidence="8">
    <location>
        <begin position="335"/>
        <end position="544"/>
    </location>
</feature>
<dbReference type="GO" id="GO:0007165">
    <property type="term" value="P:signal transduction"/>
    <property type="evidence" value="ECO:0007669"/>
    <property type="project" value="TreeGrafter"/>
</dbReference>
<feature type="signal peptide" evidence="6">
    <location>
        <begin position="1"/>
        <end position="28"/>
    </location>
</feature>
<dbReference type="InterPro" id="IPR001478">
    <property type="entry name" value="PDZ"/>
</dbReference>
<dbReference type="GO" id="GO:0004175">
    <property type="term" value="F:endopeptidase activity"/>
    <property type="evidence" value="ECO:0007669"/>
    <property type="project" value="TreeGrafter"/>
</dbReference>
<dbReference type="RefSeq" id="WP_180569590.1">
    <property type="nucleotide sequence ID" value="NZ_JACCKB010000027.1"/>
</dbReference>
<protein>
    <submittedName>
        <fullName evidence="9">Carboxy terminal-processing peptidase</fullName>
    </submittedName>
</protein>
<dbReference type="Pfam" id="PF17804">
    <property type="entry name" value="TSP_NTD"/>
    <property type="match status" value="1"/>
</dbReference>
<keyword evidence="2 5" id="KW-0645">Protease</keyword>
<evidence type="ECO:0000259" key="7">
    <source>
        <dbReference type="SMART" id="SM00228"/>
    </source>
</evidence>
<dbReference type="Pfam" id="PF03572">
    <property type="entry name" value="Peptidase_S41"/>
    <property type="match status" value="1"/>
</dbReference>
<organism evidence="9 10">
    <name type="scientific">Spartinivicinus marinus</name>
    <dbReference type="NCBI Taxonomy" id="2994442"/>
    <lineage>
        <taxon>Bacteria</taxon>
        <taxon>Pseudomonadati</taxon>
        <taxon>Pseudomonadota</taxon>
        <taxon>Gammaproteobacteria</taxon>
        <taxon>Oceanospirillales</taxon>
        <taxon>Zooshikellaceae</taxon>
        <taxon>Spartinivicinus</taxon>
    </lineage>
</organism>
<dbReference type="PANTHER" id="PTHR32060:SF22">
    <property type="entry name" value="CARBOXYL-TERMINAL-PROCESSING PEPTIDASE 3, CHLOROPLASTIC"/>
    <property type="match status" value="1"/>
</dbReference>
<feature type="chain" id="PRO_5032855375" evidence="6">
    <location>
        <begin position="29"/>
        <end position="702"/>
    </location>
</feature>
<dbReference type="Gene3D" id="3.30.750.44">
    <property type="match status" value="1"/>
</dbReference>
<comment type="similarity">
    <text evidence="1 5">Belongs to the peptidase S41A family.</text>
</comment>